<evidence type="ECO:0000313" key="4">
    <source>
        <dbReference type="Proteomes" id="UP001465755"/>
    </source>
</evidence>
<evidence type="ECO:0000256" key="2">
    <source>
        <dbReference type="SAM" id="MobiDB-lite"/>
    </source>
</evidence>
<keyword evidence="1" id="KW-0175">Coiled coil</keyword>
<feature type="region of interest" description="Disordered" evidence="2">
    <location>
        <begin position="1"/>
        <end position="44"/>
    </location>
</feature>
<gene>
    <name evidence="3" type="ORF">WJX73_005555</name>
</gene>
<feature type="coiled-coil region" evidence="1">
    <location>
        <begin position="192"/>
        <end position="233"/>
    </location>
</feature>
<dbReference type="Proteomes" id="UP001465755">
    <property type="component" value="Unassembled WGS sequence"/>
</dbReference>
<reference evidence="3 4" key="1">
    <citation type="journal article" date="2024" name="Nat. Commun.">
        <title>Phylogenomics reveals the evolutionary origins of lichenization in chlorophyte algae.</title>
        <authorList>
            <person name="Puginier C."/>
            <person name="Libourel C."/>
            <person name="Otte J."/>
            <person name="Skaloud P."/>
            <person name="Haon M."/>
            <person name="Grisel S."/>
            <person name="Petersen M."/>
            <person name="Berrin J.G."/>
            <person name="Delaux P.M."/>
            <person name="Dal Grande F."/>
            <person name="Keller J."/>
        </authorList>
    </citation>
    <scope>NUCLEOTIDE SEQUENCE [LARGE SCALE GENOMIC DNA]</scope>
    <source>
        <strain evidence="3 4">SAG 2036</strain>
    </source>
</reference>
<comment type="caution">
    <text evidence="3">The sequence shown here is derived from an EMBL/GenBank/DDBJ whole genome shotgun (WGS) entry which is preliminary data.</text>
</comment>
<organism evidence="3 4">
    <name type="scientific">Symbiochloris irregularis</name>
    <dbReference type="NCBI Taxonomy" id="706552"/>
    <lineage>
        <taxon>Eukaryota</taxon>
        <taxon>Viridiplantae</taxon>
        <taxon>Chlorophyta</taxon>
        <taxon>core chlorophytes</taxon>
        <taxon>Trebouxiophyceae</taxon>
        <taxon>Trebouxiales</taxon>
        <taxon>Trebouxiaceae</taxon>
        <taxon>Symbiochloris</taxon>
    </lineage>
</organism>
<dbReference type="EMBL" id="JALJOQ010000060">
    <property type="protein sequence ID" value="KAK9803339.1"/>
    <property type="molecule type" value="Genomic_DNA"/>
</dbReference>
<evidence type="ECO:0000256" key="1">
    <source>
        <dbReference type="SAM" id="Coils"/>
    </source>
</evidence>
<feature type="coiled-coil region" evidence="1">
    <location>
        <begin position="100"/>
        <end position="148"/>
    </location>
</feature>
<name>A0AAW1P5A8_9CHLO</name>
<dbReference type="AlphaFoldDB" id="A0AAW1P5A8"/>
<protein>
    <submittedName>
        <fullName evidence="3">Uncharacterized protein</fullName>
    </submittedName>
</protein>
<sequence>MPPDSDDPRGGSSSDAVPPSGDCEDDRPATPPAPRRTPDATTAAASAAREHFDLQQRPLEMLNNFRNISEGLRSVVQAGHDIDWLELGKWILPDGSVRSRHAVEQEVRQHKARADAAELRLERTEALRSDLQNTLAEVEAAKQQGQEQHQLQLAEDRQQNEFWLAAVKAKYDGEKADSLKLQEELKSFKAVNASLQGDVQKLKAMKAILEDQIEDLRAEKEALQGAVTASEARRILWRLKPRHMRPGSGDVAKRW</sequence>
<evidence type="ECO:0000313" key="3">
    <source>
        <dbReference type="EMBL" id="KAK9803339.1"/>
    </source>
</evidence>
<keyword evidence="4" id="KW-1185">Reference proteome</keyword>
<accession>A0AAW1P5A8</accession>
<proteinExistence type="predicted"/>